<protein>
    <submittedName>
        <fullName evidence="1">Uncharacterized protein</fullName>
    </submittedName>
</protein>
<dbReference type="KEGG" id="dfl:DFE_2547"/>
<dbReference type="SUPFAM" id="SSF56935">
    <property type="entry name" value="Porins"/>
    <property type="match status" value="1"/>
</dbReference>
<organism evidence="1 2">
    <name type="scientific">Desulfovibrio ferrophilus</name>
    <dbReference type="NCBI Taxonomy" id="241368"/>
    <lineage>
        <taxon>Bacteria</taxon>
        <taxon>Pseudomonadati</taxon>
        <taxon>Thermodesulfobacteriota</taxon>
        <taxon>Desulfovibrionia</taxon>
        <taxon>Desulfovibrionales</taxon>
        <taxon>Desulfovibrionaceae</taxon>
        <taxon>Desulfovibrio</taxon>
    </lineage>
</organism>
<accession>A0A2Z6B1D7</accession>
<evidence type="ECO:0000313" key="1">
    <source>
        <dbReference type="EMBL" id="BBD09273.1"/>
    </source>
</evidence>
<name>A0A2Z6B1D7_9BACT</name>
<reference evidence="1 2" key="1">
    <citation type="journal article" date="2018" name="Sci. Adv.">
        <title>Multi-heme cytochromes provide a pathway for survival in energy-limited environments.</title>
        <authorList>
            <person name="Deng X."/>
            <person name="Dohmae N."/>
            <person name="Nealson K.H."/>
            <person name="Hashimoto K."/>
            <person name="Okamoto A."/>
        </authorList>
    </citation>
    <scope>NUCLEOTIDE SEQUENCE [LARGE SCALE GENOMIC DNA]</scope>
    <source>
        <strain evidence="1 2">IS5</strain>
    </source>
</reference>
<sequence>MVVREAANVRKGPSIDTPRQLVLYPGDRVVATSHGGQWLVVSRPAQNEGSPPMLGYVYASLLEDAPGSAGGSAKAVADRPKVSPWKLDDVPGLEFTPAVEMRLGWDDNIFFKGDSGWEGLIRPSLEAVHEAERTTLALRADLESYSYPGNTQYDHINQQYSLDLSYALSPRTSAFASTGAMFDSSFESALEESGSVVDKQDRRVLDASAGFRICPDDSNALVLEGEAQTIRHEDDESDRSELGLTLRWEHGLSRRLVTASEIRTKQYDYREGTQRVHQATLGLTYRLSDTLTVSGQAGGAVSDSSFDVAGGEVDERSVDAVASASATWMTERNTLKASLALEPVGSTQGENMRRMLARVSVSRQLTDRLTLRATAMANSAETKGYVSLKRNRAAKFDTELRYRISEQVDVSLGYAYTSTKDRETDQKDERNQAFIGFSWTFLQ</sequence>
<gene>
    <name evidence="1" type="ORF">DFE_2547</name>
</gene>
<evidence type="ECO:0000313" key="2">
    <source>
        <dbReference type="Proteomes" id="UP000269883"/>
    </source>
</evidence>
<dbReference type="AlphaFoldDB" id="A0A2Z6B1D7"/>
<dbReference type="EMBL" id="AP017378">
    <property type="protein sequence ID" value="BBD09273.1"/>
    <property type="molecule type" value="Genomic_DNA"/>
</dbReference>
<keyword evidence="2" id="KW-1185">Reference proteome</keyword>
<dbReference type="Proteomes" id="UP000269883">
    <property type="component" value="Chromosome"/>
</dbReference>
<proteinExistence type="predicted"/>